<dbReference type="EMBL" id="WNYA01024696">
    <property type="protein sequence ID" value="KAG8538002.1"/>
    <property type="molecule type" value="Genomic_DNA"/>
</dbReference>
<feature type="transmembrane region" description="Helical" evidence="12">
    <location>
        <begin position="235"/>
        <end position="253"/>
    </location>
</feature>
<evidence type="ECO:0000256" key="6">
    <source>
        <dbReference type="ARBA" id="ARBA00022989"/>
    </source>
</evidence>
<dbReference type="AlphaFoldDB" id="A0AAV6YLC7"/>
<evidence type="ECO:0000256" key="12">
    <source>
        <dbReference type="RuleBase" id="RU363047"/>
    </source>
</evidence>
<dbReference type="PRINTS" id="PR00237">
    <property type="entry name" value="GPCRRHODOPSN"/>
</dbReference>
<dbReference type="Pfam" id="PF13853">
    <property type="entry name" value="7tm_4"/>
    <property type="match status" value="1"/>
</dbReference>
<dbReference type="PROSITE" id="PS00237">
    <property type="entry name" value="G_PROTEIN_RECEP_F1_1"/>
    <property type="match status" value="1"/>
</dbReference>
<keyword evidence="4 11" id="KW-0812">Transmembrane</keyword>
<evidence type="ECO:0000256" key="1">
    <source>
        <dbReference type="ARBA" id="ARBA00004651"/>
    </source>
</evidence>
<comment type="similarity">
    <text evidence="11">Belongs to the G-protein coupled receptor 1 family.</text>
</comment>
<evidence type="ECO:0000256" key="2">
    <source>
        <dbReference type="ARBA" id="ARBA00022475"/>
    </source>
</evidence>
<gene>
    <name evidence="14" type="ORF">GDO81_023452</name>
</gene>
<keyword evidence="15" id="KW-1185">Reference proteome</keyword>
<feature type="domain" description="G-protein coupled receptors family 1 profile" evidence="13">
    <location>
        <begin position="41"/>
        <end position="290"/>
    </location>
</feature>
<dbReference type="PROSITE" id="PS50262">
    <property type="entry name" value="G_PROTEIN_RECEP_F1_2"/>
    <property type="match status" value="1"/>
</dbReference>
<dbReference type="InterPro" id="IPR000276">
    <property type="entry name" value="GPCR_Rhodpsn"/>
</dbReference>
<keyword evidence="6 12" id="KW-1133">Transmembrane helix</keyword>
<comment type="caution">
    <text evidence="14">The sequence shown here is derived from an EMBL/GenBank/DDBJ whole genome shotgun (WGS) entry which is preliminary data.</text>
</comment>
<evidence type="ECO:0000256" key="11">
    <source>
        <dbReference type="RuleBase" id="RU000688"/>
    </source>
</evidence>
<evidence type="ECO:0000256" key="10">
    <source>
        <dbReference type="ARBA" id="ARBA00023224"/>
    </source>
</evidence>
<keyword evidence="2 12" id="KW-1003">Cell membrane</keyword>
<dbReference type="PANTHER" id="PTHR26452">
    <property type="entry name" value="OLFACTORY RECEPTOR"/>
    <property type="match status" value="1"/>
</dbReference>
<feature type="transmembrane region" description="Helical" evidence="12">
    <location>
        <begin position="59"/>
        <end position="86"/>
    </location>
</feature>
<keyword evidence="8 12" id="KW-0472">Membrane</keyword>
<dbReference type="GO" id="GO:0004930">
    <property type="term" value="F:G protein-coupled receptor activity"/>
    <property type="evidence" value="ECO:0007669"/>
    <property type="project" value="UniProtKB-KW"/>
</dbReference>
<feature type="transmembrane region" description="Helical" evidence="12">
    <location>
        <begin position="273"/>
        <end position="292"/>
    </location>
</feature>
<evidence type="ECO:0000256" key="7">
    <source>
        <dbReference type="ARBA" id="ARBA00023040"/>
    </source>
</evidence>
<evidence type="ECO:0000256" key="4">
    <source>
        <dbReference type="ARBA" id="ARBA00022692"/>
    </source>
</evidence>
<dbReference type="SUPFAM" id="SSF81321">
    <property type="entry name" value="Family A G protein-coupled receptor-like"/>
    <property type="match status" value="1"/>
</dbReference>
<organism evidence="14 15">
    <name type="scientific">Engystomops pustulosus</name>
    <name type="common">Tungara frog</name>
    <name type="synonym">Physalaemus pustulosus</name>
    <dbReference type="NCBI Taxonomy" id="76066"/>
    <lineage>
        <taxon>Eukaryota</taxon>
        <taxon>Metazoa</taxon>
        <taxon>Chordata</taxon>
        <taxon>Craniata</taxon>
        <taxon>Vertebrata</taxon>
        <taxon>Euteleostomi</taxon>
        <taxon>Amphibia</taxon>
        <taxon>Batrachia</taxon>
        <taxon>Anura</taxon>
        <taxon>Neobatrachia</taxon>
        <taxon>Hyloidea</taxon>
        <taxon>Leptodactylidae</taxon>
        <taxon>Leiuperinae</taxon>
        <taxon>Engystomops</taxon>
    </lineage>
</organism>
<evidence type="ECO:0000256" key="8">
    <source>
        <dbReference type="ARBA" id="ARBA00023136"/>
    </source>
</evidence>
<evidence type="ECO:0000313" key="14">
    <source>
        <dbReference type="EMBL" id="KAG8538002.1"/>
    </source>
</evidence>
<dbReference type="Proteomes" id="UP000824782">
    <property type="component" value="Unassembled WGS sequence"/>
</dbReference>
<keyword evidence="3 12" id="KW-0716">Sensory transduction</keyword>
<keyword evidence="7 11" id="KW-0297">G-protein coupled receptor</keyword>
<comment type="subcellular location">
    <subcellularLocation>
        <location evidence="1 12">Cell membrane</location>
        <topology evidence="1 12">Multi-pass membrane protein</topology>
    </subcellularLocation>
</comment>
<name>A0AAV6YLC7_ENGPU</name>
<dbReference type="InterPro" id="IPR050516">
    <property type="entry name" value="Olfactory_GPCR"/>
</dbReference>
<feature type="transmembrane region" description="Helical" evidence="12">
    <location>
        <begin position="25"/>
        <end position="47"/>
    </location>
</feature>
<reference evidence="14" key="1">
    <citation type="thesis" date="2020" institute="ProQuest LLC" country="789 East Eisenhower Parkway, Ann Arbor, MI, USA">
        <title>Comparative Genomics and Chromosome Evolution.</title>
        <authorList>
            <person name="Mudd A.B."/>
        </authorList>
    </citation>
    <scope>NUCLEOTIDE SEQUENCE</scope>
    <source>
        <strain evidence="14">237g6f4</strain>
        <tissue evidence="14">Blood</tissue>
    </source>
</reference>
<proteinExistence type="inferred from homology"/>
<evidence type="ECO:0000256" key="5">
    <source>
        <dbReference type="ARBA" id="ARBA00022725"/>
    </source>
</evidence>
<feature type="transmembrane region" description="Helical" evidence="12">
    <location>
        <begin position="197"/>
        <end position="223"/>
    </location>
</feature>
<keyword evidence="10 11" id="KW-0807">Transducer</keyword>
<protein>
    <recommendedName>
        <fullName evidence="12">Olfactory receptor</fullName>
    </recommendedName>
</protein>
<keyword evidence="5 12" id="KW-0552">Olfaction</keyword>
<dbReference type="FunFam" id="1.20.1070.10:FF:000001">
    <property type="entry name" value="Olfactory receptor"/>
    <property type="match status" value="1"/>
</dbReference>
<dbReference type="GO" id="GO:0005886">
    <property type="term" value="C:plasma membrane"/>
    <property type="evidence" value="ECO:0007669"/>
    <property type="project" value="UniProtKB-SubCell"/>
</dbReference>
<keyword evidence="9 11" id="KW-0675">Receptor</keyword>
<dbReference type="Gene3D" id="1.20.1070.10">
    <property type="entry name" value="Rhodopsin 7-helix transmembrane proteins"/>
    <property type="match status" value="1"/>
</dbReference>
<feature type="transmembrane region" description="Helical" evidence="12">
    <location>
        <begin position="98"/>
        <end position="120"/>
    </location>
</feature>
<dbReference type="InterPro" id="IPR000725">
    <property type="entry name" value="Olfact_rcpt"/>
</dbReference>
<feature type="transmembrane region" description="Helical" evidence="12">
    <location>
        <begin position="140"/>
        <end position="158"/>
    </location>
</feature>
<dbReference type="InterPro" id="IPR017452">
    <property type="entry name" value="GPCR_Rhodpsn_7TM"/>
</dbReference>
<dbReference type="GO" id="GO:0004984">
    <property type="term" value="F:olfactory receptor activity"/>
    <property type="evidence" value="ECO:0007669"/>
    <property type="project" value="InterPro"/>
</dbReference>
<evidence type="ECO:0000256" key="3">
    <source>
        <dbReference type="ARBA" id="ARBA00022606"/>
    </source>
</evidence>
<sequence length="317" mass="36292">MEIFNQTLPGYFFLLGLSTVPRLQVIGFLIFLVMYIVTMTVNCLLLITVRISRKLHTPMYFFLSNLSFIDICFSSTIVPVILMNTLSTTNSISVEGCMIQMFCYLLCGAADCVLLAIMAYDRFVAICRPLHYSSIMNMRFCIILALIPWITGLINSSIQVHITWRLPFCRTHHVDHFFCEVPAFFRLSCRDPWLNEIAMYVAAGIIVLCSFLLTLVSYVYIISTILRIHSSRGRHTVFSTCTSHLTVVTLYYGTLMSIYLQPRSFHSVEKDKIVSVLYAVVTPMLNPIIYSIRNKEVKNNIKAVVKKQVKQSRNITQ</sequence>
<dbReference type="PRINTS" id="PR00245">
    <property type="entry name" value="OLFACTORYR"/>
</dbReference>
<evidence type="ECO:0000259" key="13">
    <source>
        <dbReference type="PROSITE" id="PS50262"/>
    </source>
</evidence>
<accession>A0AAV6YLC7</accession>
<evidence type="ECO:0000313" key="15">
    <source>
        <dbReference type="Proteomes" id="UP000824782"/>
    </source>
</evidence>
<evidence type="ECO:0000256" key="9">
    <source>
        <dbReference type="ARBA" id="ARBA00023170"/>
    </source>
</evidence>
<dbReference type="CDD" id="cd13954">
    <property type="entry name" value="7tmA_OR"/>
    <property type="match status" value="1"/>
</dbReference>